<dbReference type="SUPFAM" id="SSF49599">
    <property type="entry name" value="TRAF domain-like"/>
    <property type="match status" value="1"/>
</dbReference>
<accession>A0ABM1RDJ8</accession>
<feature type="domain" description="MATH" evidence="1">
    <location>
        <begin position="24"/>
        <end position="157"/>
    </location>
</feature>
<sequence>MWKEEKSCVVANSTITSKFEDRPPSTYSMKIRSFSQLNTLFPDDRYKSRSFSSGKYNWRLVLYTKGNKADKGSGFISMYVELDTSSLTASTVLAYLTFFIYNKKENKYFTIQDAEGKQFNAIRPVWGFSQVLPLDTFNDPEKGYVFEGDQCEFGVDVLVPLANWEVVSFDQQPSNPKFSWTLNKFSKLKETTYQEVFNRKKELGGKVVSQGFNRLQILISLSKS</sequence>
<evidence type="ECO:0000259" key="1">
    <source>
        <dbReference type="PROSITE" id="PS50144"/>
    </source>
</evidence>
<dbReference type="PROSITE" id="PS50144">
    <property type="entry name" value="MATH"/>
    <property type="match status" value="1"/>
</dbReference>
<evidence type="ECO:0000313" key="3">
    <source>
        <dbReference type="RefSeq" id="XP_019097086.1"/>
    </source>
</evidence>
<dbReference type="InterPro" id="IPR002083">
    <property type="entry name" value="MATH/TRAF_dom"/>
</dbReference>
<keyword evidence="2" id="KW-1185">Reference proteome</keyword>
<dbReference type="CDD" id="cd00121">
    <property type="entry name" value="MATH"/>
    <property type="match status" value="1"/>
</dbReference>
<dbReference type="Gene3D" id="2.60.210.10">
    <property type="entry name" value="Apoptosis, Tumor Necrosis Factor Receptor Associated Protein 2, Chain A"/>
    <property type="match status" value="1"/>
</dbReference>
<gene>
    <name evidence="3" type="primary">LOC104766162</name>
</gene>
<dbReference type="PANTHER" id="PTHR46162">
    <property type="entry name" value="TRAF-LIKE FAMILY PROTEIN"/>
    <property type="match status" value="1"/>
</dbReference>
<name>A0ABM1RDJ8_CAMSA</name>
<evidence type="ECO:0000313" key="2">
    <source>
        <dbReference type="Proteomes" id="UP000694864"/>
    </source>
</evidence>
<protein>
    <submittedName>
        <fullName evidence="3">Ubiquitin carboxyl-terminal hydrolase 12-like</fullName>
    </submittedName>
</protein>
<dbReference type="Pfam" id="PF22486">
    <property type="entry name" value="MATH_2"/>
    <property type="match status" value="1"/>
</dbReference>
<dbReference type="GeneID" id="104766162"/>
<dbReference type="RefSeq" id="XP_019097086.1">
    <property type="nucleotide sequence ID" value="XM_019241541.1"/>
</dbReference>
<proteinExistence type="predicted"/>
<dbReference type="PANTHER" id="PTHR46162:SF44">
    <property type="entry name" value="GENOME ASSEMBLY, CHROMOSOME: A01"/>
    <property type="match status" value="1"/>
</dbReference>
<organism evidence="2 3">
    <name type="scientific">Camelina sativa</name>
    <name type="common">False flax</name>
    <name type="synonym">Myagrum sativum</name>
    <dbReference type="NCBI Taxonomy" id="90675"/>
    <lineage>
        <taxon>Eukaryota</taxon>
        <taxon>Viridiplantae</taxon>
        <taxon>Streptophyta</taxon>
        <taxon>Embryophyta</taxon>
        <taxon>Tracheophyta</taxon>
        <taxon>Spermatophyta</taxon>
        <taxon>Magnoliopsida</taxon>
        <taxon>eudicotyledons</taxon>
        <taxon>Gunneridae</taxon>
        <taxon>Pentapetalae</taxon>
        <taxon>rosids</taxon>
        <taxon>malvids</taxon>
        <taxon>Brassicales</taxon>
        <taxon>Brassicaceae</taxon>
        <taxon>Camelineae</taxon>
        <taxon>Camelina</taxon>
    </lineage>
</organism>
<reference evidence="3" key="2">
    <citation type="submission" date="2025-08" db="UniProtKB">
        <authorList>
            <consortium name="RefSeq"/>
        </authorList>
    </citation>
    <scope>IDENTIFICATION</scope>
    <source>
        <tissue evidence="3">Leaf</tissue>
    </source>
</reference>
<dbReference type="InterPro" id="IPR008974">
    <property type="entry name" value="TRAF-like"/>
</dbReference>
<dbReference type="Proteomes" id="UP000694864">
    <property type="component" value="Chromosome 19"/>
</dbReference>
<reference evidence="2" key="1">
    <citation type="journal article" date="2014" name="Nat. Commun.">
        <title>The emerging biofuel crop Camelina sativa retains a highly undifferentiated hexaploid genome structure.</title>
        <authorList>
            <person name="Kagale S."/>
            <person name="Koh C."/>
            <person name="Nixon J."/>
            <person name="Bollina V."/>
            <person name="Clarke W.E."/>
            <person name="Tuteja R."/>
            <person name="Spillane C."/>
            <person name="Robinson S.J."/>
            <person name="Links M.G."/>
            <person name="Clarke C."/>
            <person name="Higgins E.E."/>
            <person name="Huebert T."/>
            <person name="Sharpe A.G."/>
            <person name="Parkin I.A."/>
        </authorList>
    </citation>
    <scope>NUCLEOTIDE SEQUENCE [LARGE SCALE GENOMIC DNA]</scope>
    <source>
        <strain evidence="2">cv. DH55</strain>
    </source>
</reference>